<protein>
    <recommendedName>
        <fullName evidence="1">DUF4123 domain-containing protein</fullName>
    </recommendedName>
</protein>
<dbReference type="AlphaFoldDB" id="A6F301"/>
<reference evidence="2 3" key="1">
    <citation type="submission" date="2007-06" db="EMBL/GenBank/DDBJ databases">
        <authorList>
            <person name="Green D."/>
            <person name="Ferriera S."/>
            <person name="Johnson J."/>
            <person name="Kravitz S."/>
            <person name="Beeson K."/>
            <person name="Sutton G."/>
            <person name="Rogers Y.-H."/>
            <person name="Friedman R."/>
            <person name="Frazier M."/>
            <person name="Venter J.C."/>
        </authorList>
    </citation>
    <scope>NUCLEOTIDE SEQUENCE [LARGE SCALE GENOMIC DNA]</scope>
    <source>
        <strain evidence="2 3">DG893</strain>
    </source>
</reference>
<name>A6F301_9GAMM</name>
<dbReference type="EMBL" id="ABCP01000027">
    <property type="protein sequence ID" value="EDM46898.1"/>
    <property type="molecule type" value="Genomic_DNA"/>
</dbReference>
<sequence length="276" mass="31194">MPGRFDVTFPDFGATHSGDLFLILDGARIDAPRFIYERDDRPEMDLLYRSTPHEPVKEVSPCIVRPSENSRLRGDVNNWRSDGIAIESSADIHMLGNHLRSLISVRLPDGALAYLRFYSPSQIEPLLSSFSDHELTRFSGPVTRWHYFAPVDGWKTVEVPGTSESQEASNEGWFQLREEHLRAIEACNEAVFRKKLVHQAGWPVTPESMSKIDQIVLRARSFGFQAQGDIATYAELACYYGERLEEPNALAVLKSEDKPAGQRLEIIDSMMSYGDT</sequence>
<dbReference type="eggNOG" id="ENOG5032SUZ">
    <property type="taxonomic scope" value="Bacteria"/>
</dbReference>
<organism evidence="2 3">
    <name type="scientific">Marinobacter algicola DG893</name>
    <dbReference type="NCBI Taxonomy" id="443152"/>
    <lineage>
        <taxon>Bacteria</taxon>
        <taxon>Pseudomonadati</taxon>
        <taxon>Pseudomonadota</taxon>
        <taxon>Gammaproteobacteria</taxon>
        <taxon>Pseudomonadales</taxon>
        <taxon>Marinobacteraceae</taxon>
        <taxon>Marinobacter</taxon>
    </lineage>
</organism>
<dbReference type="Pfam" id="PF13503">
    <property type="entry name" value="DUF4123"/>
    <property type="match status" value="1"/>
</dbReference>
<evidence type="ECO:0000313" key="3">
    <source>
        <dbReference type="Proteomes" id="UP000005856"/>
    </source>
</evidence>
<evidence type="ECO:0000313" key="2">
    <source>
        <dbReference type="EMBL" id="EDM46898.1"/>
    </source>
</evidence>
<dbReference type="InterPro" id="IPR025391">
    <property type="entry name" value="DUF4123"/>
</dbReference>
<accession>A6F301</accession>
<keyword evidence="3" id="KW-1185">Reference proteome</keyword>
<proteinExistence type="predicted"/>
<evidence type="ECO:0000259" key="1">
    <source>
        <dbReference type="Pfam" id="PF13503"/>
    </source>
</evidence>
<comment type="caution">
    <text evidence="2">The sequence shown here is derived from an EMBL/GenBank/DDBJ whole genome shotgun (WGS) entry which is preliminary data.</text>
</comment>
<dbReference type="Proteomes" id="UP000005856">
    <property type="component" value="Unassembled WGS sequence"/>
</dbReference>
<gene>
    <name evidence="2" type="ORF">MDG893_13369</name>
</gene>
<feature type="domain" description="DUF4123" evidence="1">
    <location>
        <begin position="20"/>
        <end position="136"/>
    </location>
</feature>
<dbReference type="STRING" id="443152.MDG893_13369"/>